<evidence type="ECO:0000256" key="3">
    <source>
        <dbReference type="ARBA" id="ARBA00022801"/>
    </source>
</evidence>
<dbReference type="InterPro" id="IPR020084">
    <property type="entry name" value="NUDIX_hydrolase_CS"/>
</dbReference>
<dbReference type="PROSITE" id="PS00893">
    <property type="entry name" value="NUDIX_BOX"/>
    <property type="match status" value="1"/>
</dbReference>
<evidence type="ECO:0000313" key="6">
    <source>
        <dbReference type="EMBL" id="MFD2801665.1"/>
    </source>
</evidence>
<gene>
    <name evidence="6" type="ORF">ACFS2C_19935</name>
</gene>
<evidence type="ECO:0000256" key="1">
    <source>
        <dbReference type="ARBA" id="ARBA00001946"/>
    </source>
</evidence>
<name>A0ABW5WF65_9PSEU</name>
<feature type="domain" description="Nudix hydrolase" evidence="5">
    <location>
        <begin position="2"/>
        <end position="123"/>
    </location>
</feature>
<reference evidence="7" key="1">
    <citation type="journal article" date="2019" name="Int. J. Syst. Evol. Microbiol.">
        <title>The Global Catalogue of Microorganisms (GCM) 10K type strain sequencing project: providing services to taxonomists for standard genome sequencing and annotation.</title>
        <authorList>
            <consortium name="The Broad Institute Genomics Platform"/>
            <consortium name="The Broad Institute Genome Sequencing Center for Infectious Disease"/>
            <person name="Wu L."/>
            <person name="Ma J."/>
        </authorList>
    </citation>
    <scope>NUCLEOTIDE SEQUENCE [LARGE SCALE GENOMIC DNA]</scope>
    <source>
        <strain evidence="7">IBRC-M 10906</strain>
    </source>
</reference>
<dbReference type="GO" id="GO:0016787">
    <property type="term" value="F:hydrolase activity"/>
    <property type="evidence" value="ECO:0007669"/>
    <property type="project" value="UniProtKB-KW"/>
</dbReference>
<protein>
    <submittedName>
        <fullName evidence="6">NUDIX hydrolase</fullName>
    </submittedName>
</protein>
<dbReference type="RefSeq" id="WP_377393288.1">
    <property type="nucleotide sequence ID" value="NZ_JBHSAN010000035.1"/>
</dbReference>
<dbReference type="Pfam" id="PF00293">
    <property type="entry name" value="NUDIX"/>
    <property type="match status" value="1"/>
</dbReference>
<dbReference type="InterPro" id="IPR000086">
    <property type="entry name" value="NUDIX_hydrolase_dom"/>
</dbReference>
<evidence type="ECO:0000256" key="4">
    <source>
        <dbReference type="RuleBase" id="RU003476"/>
    </source>
</evidence>
<dbReference type="PRINTS" id="PR00502">
    <property type="entry name" value="NUDIXFAMILY"/>
</dbReference>
<dbReference type="CDD" id="cd04673">
    <property type="entry name" value="NUDIX_ADPRase"/>
    <property type="match status" value="1"/>
</dbReference>
<keyword evidence="3 4" id="KW-0378">Hydrolase</keyword>
<evidence type="ECO:0000256" key="2">
    <source>
        <dbReference type="ARBA" id="ARBA00005582"/>
    </source>
</evidence>
<dbReference type="InterPro" id="IPR015797">
    <property type="entry name" value="NUDIX_hydrolase-like_dom_sf"/>
</dbReference>
<accession>A0ABW5WF65</accession>
<keyword evidence="7" id="KW-1185">Reference proteome</keyword>
<dbReference type="PANTHER" id="PTHR43046:SF14">
    <property type="entry name" value="MUTT_NUDIX FAMILY PROTEIN"/>
    <property type="match status" value="1"/>
</dbReference>
<dbReference type="SUPFAM" id="SSF55811">
    <property type="entry name" value="Nudix"/>
    <property type="match status" value="1"/>
</dbReference>
<organism evidence="6 7">
    <name type="scientific">Prauserella oleivorans</name>
    <dbReference type="NCBI Taxonomy" id="1478153"/>
    <lineage>
        <taxon>Bacteria</taxon>
        <taxon>Bacillati</taxon>
        <taxon>Actinomycetota</taxon>
        <taxon>Actinomycetes</taxon>
        <taxon>Pseudonocardiales</taxon>
        <taxon>Pseudonocardiaceae</taxon>
        <taxon>Prauserella</taxon>
    </lineage>
</organism>
<dbReference type="InterPro" id="IPR020476">
    <property type="entry name" value="Nudix_hydrolase"/>
</dbReference>
<evidence type="ECO:0000313" key="7">
    <source>
        <dbReference type="Proteomes" id="UP001597478"/>
    </source>
</evidence>
<dbReference type="EMBL" id="JBHUOF010000034">
    <property type="protein sequence ID" value="MFD2801665.1"/>
    <property type="molecule type" value="Genomic_DNA"/>
</dbReference>
<sequence length="134" mass="14353">MSQVRCVGGILHDDAGRLLLIQRAHEPGRGRWSLPGGRVEPGETDEAAVTREVAEETGLVVEPGALVGSVVRGPYVIYDYACTVRGGRLLAGDDAADARWVDAAEFARLNHANALTDGLVDTLRDWGVLPHNVE</sequence>
<dbReference type="PANTHER" id="PTHR43046">
    <property type="entry name" value="GDP-MANNOSE MANNOSYL HYDROLASE"/>
    <property type="match status" value="1"/>
</dbReference>
<comment type="caution">
    <text evidence="6">The sequence shown here is derived from an EMBL/GenBank/DDBJ whole genome shotgun (WGS) entry which is preliminary data.</text>
</comment>
<dbReference type="PROSITE" id="PS51462">
    <property type="entry name" value="NUDIX"/>
    <property type="match status" value="1"/>
</dbReference>
<evidence type="ECO:0000259" key="5">
    <source>
        <dbReference type="PROSITE" id="PS51462"/>
    </source>
</evidence>
<proteinExistence type="inferred from homology"/>
<dbReference type="Gene3D" id="3.90.79.10">
    <property type="entry name" value="Nucleoside Triphosphate Pyrophosphohydrolase"/>
    <property type="match status" value="1"/>
</dbReference>
<dbReference type="Proteomes" id="UP001597478">
    <property type="component" value="Unassembled WGS sequence"/>
</dbReference>
<comment type="similarity">
    <text evidence="2 4">Belongs to the Nudix hydrolase family.</text>
</comment>
<comment type="cofactor">
    <cofactor evidence="1">
        <name>Mg(2+)</name>
        <dbReference type="ChEBI" id="CHEBI:18420"/>
    </cofactor>
</comment>